<feature type="compositionally biased region" description="Basic and acidic residues" evidence="1">
    <location>
        <begin position="15"/>
        <end position="67"/>
    </location>
</feature>
<reference evidence="2 3" key="1">
    <citation type="journal article" date="2013" name="PLoS ONE">
        <title>Genomic and secretomic analyses reveal unique features of the lignocellulolytic enzyme system of Penicillium decumbens.</title>
        <authorList>
            <person name="Liu G."/>
            <person name="Zhang L."/>
            <person name="Wei X."/>
            <person name="Zou G."/>
            <person name="Qin Y."/>
            <person name="Ma L."/>
            <person name="Li J."/>
            <person name="Zheng H."/>
            <person name="Wang S."/>
            <person name="Wang C."/>
            <person name="Xun L."/>
            <person name="Zhao G.-P."/>
            <person name="Zhou Z."/>
            <person name="Qu Y."/>
        </authorList>
    </citation>
    <scope>NUCLEOTIDE SEQUENCE [LARGE SCALE GENOMIC DNA]</scope>
    <source>
        <strain evidence="3">114-2 / CGMCC 5302</strain>
    </source>
</reference>
<proteinExistence type="predicted"/>
<evidence type="ECO:0000256" key="1">
    <source>
        <dbReference type="SAM" id="MobiDB-lite"/>
    </source>
</evidence>
<accession>S7ZYZ8</accession>
<evidence type="ECO:0000313" key="2">
    <source>
        <dbReference type="EMBL" id="EPS34041.1"/>
    </source>
</evidence>
<dbReference type="EMBL" id="KB644415">
    <property type="protein sequence ID" value="EPS34041.1"/>
    <property type="molecule type" value="Genomic_DNA"/>
</dbReference>
<protein>
    <submittedName>
        <fullName evidence="2">Uncharacterized protein</fullName>
    </submittedName>
</protein>
<dbReference type="HOGENOM" id="CLU_2513370_0_0_1"/>
<evidence type="ECO:0000313" key="3">
    <source>
        <dbReference type="Proteomes" id="UP000019376"/>
    </source>
</evidence>
<feature type="region of interest" description="Disordered" evidence="1">
    <location>
        <begin position="1"/>
        <end position="72"/>
    </location>
</feature>
<sequence length="85" mass="9479">MDTATGRTAEGEGGEGERKVEREKERRGGGGEGGKEENQVNRIQDSKREQRARIKIQKGDSEKRSGGRWDFNQASGNHVQLLILQ</sequence>
<keyword evidence="3" id="KW-1185">Reference proteome</keyword>
<name>S7ZYZ8_PENO1</name>
<organism evidence="2 3">
    <name type="scientific">Penicillium oxalicum (strain 114-2 / CGMCC 5302)</name>
    <name type="common">Penicillium decumbens</name>
    <dbReference type="NCBI Taxonomy" id="933388"/>
    <lineage>
        <taxon>Eukaryota</taxon>
        <taxon>Fungi</taxon>
        <taxon>Dikarya</taxon>
        <taxon>Ascomycota</taxon>
        <taxon>Pezizomycotina</taxon>
        <taxon>Eurotiomycetes</taxon>
        <taxon>Eurotiomycetidae</taxon>
        <taxon>Eurotiales</taxon>
        <taxon>Aspergillaceae</taxon>
        <taxon>Penicillium</taxon>
    </lineage>
</organism>
<dbReference type="AlphaFoldDB" id="S7ZYZ8"/>
<dbReference type="Proteomes" id="UP000019376">
    <property type="component" value="Unassembled WGS sequence"/>
</dbReference>
<gene>
    <name evidence="2" type="ORF">PDE_09003</name>
</gene>